<dbReference type="Pfam" id="PF07501">
    <property type="entry name" value="G5"/>
    <property type="match status" value="1"/>
</dbReference>
<dbReference type="EMBL" id="JXAK01000128">
    <property type="protein sequence ID" value="KIL35209.1"/>
    <property type="molecule type" value="Genomic_DNA"/>
</dbReference>
<reference evidence="4 5" key="1">
    <citation type="submission" date="2014-12" db="EMBL/GenBank/DDBJ databases">
        <title>Draft genome sequence of Paenibacillus kamchatkensis strain B-2647.</title>
        <authorList>
            <person name="Karlyshev A.V."/>
            <person name="Kudryashova E.B."/>
        </authorList>
    </citation>
    <scope>NUCLEOTIDE SEQUENCE [LARGE SCALE GENOMIC DNA]</scope>
    <source>
        <strain evidence="4 5">VKM B-2647</strain>
    </source>
</reference>
<accession>A0ABR5A2D5</accession>
<sequence length="476" mass="51568">MRGSFFAAVLGLLLLVMGGLFWYASQQRLPAGLTVSGWHVGGMPFTAFDAALDARIAALGRTPVQLRTSAYGLPPLQTTYAQLGVQASAAELRRQLDGLRRGTPWERAGERWRLRHASLELRVTLPPADLAAALRAAWKPLFEAKPVDAQRVITPDDRVTYVAEQTVPRIDAAKLAEALLAAAPKIASLAGERGAGVAIADVPLVQEAPRVTVASLRAEGIERKIAQFTTEYVVSSAGRRHNIESTAATVQDMMLKPGDVFDYAKVIENTQKTFGYQEAPVILDGKIVPGVGGGICQVSTTLYNAVLRSGLEIVERRNHSLPISYVPLGQDATFSTGYINFRFRNNTGYGLLIRTVAANGMLTVKLFGRLPEDISYDIDSKIVKTIEPPVKYVKNSSLRRGEQRKVLDGKRGFVVETTRIKRQNGKIIGTELISRDTYSPQPTVIAINSGADAGDGEGTELPAPHVEDGIAGPKFR</sequence>
<name>A0ABR5A2D5_9BACL</name>
<protein>
    <recommendedName>
        <fullName evidence="3">G5 domain-containing protein</fullName>
    </recommendedName>
</protein>
<dbReference type="Gene3D" id="2.20.230.10">
    <property type="entry name" value="Resuscitation-promoting factor rpfb"/>
    <property type="match status" value="1"/>
</dbReference>
<evidence type="ECO:0000313" key="4">
    <source>
        <dbReference type="EMBL" id="KIL35209.1"/>
    </source>
</evidence>
<evidence type="ECO:0000256" key="2">
    <source>
        <dbReference type="SAM" id="MobiDB-lite"/>
    </source>
</evidence>
<dbReference type="PROSITE" id="PS51109">
    <property type="entry name" value="G5"/>
    <property type="match status" value="1"/>
</dbReference>
<dbReference type="RefSeq" id="WP_041052794.1">
    <property type="nucleotide sequence ID" value="NZ_JXAK01000128.1"/>
</dbReference>
<keyword evidence="1" id="KW-0732">Signal</keyword>
<gene>
    <name evidence="4" type="ORF">SD70_32280</name>
</gene>
<proteinExistence type="predicted"/>
<dbReference type="PANTHER" id="PTHR35788:SF1">
    <property type="entry name" value="EXPORTED PROTEIN"/>
    <property type="match status" value="1"/>
</dbReference>
<dbReference type="Pfam" id="PF04294">
    <property type="entry name" value="VanW"/>
    <property type="match status" value="1"/>
</dbReference>
<keyword evidence="5" id="KW-1185">Reference proteome</keyword>
<feature type="region of interest" description="Disordered" evidence="2">
    <location>
        <begin position="452"/>
        <end position="476"/>
    </location>
</feature>
<evidence type="ECO:0000259" key="3">
    <source>
        <dbReference type="PROSITE" id="PS51109"/>
    </source>
</evidence>
<dbReference type="PANTHER" id="PTHR35788">
    <property type="entry name" value="EXPORTED PROTEIN-RELATED"/>
    <property type="match status" value="1"/>
</dbReference>
<dbReference type="InterPro" id="IPR011098">
    <property type="entry name" value="G5_dom"/>
</dbReference>
<organism evidence="4 5">
    <name type="scientific">Gordoniibacillus kamchatkensis</name>
    <dbReference type="NCBI Taxonomy" id="1590651"/>
    <lineage>
        <taxon>Bacteria</taxon>
        <taxon>Bacillati</taxon>
        <taxon>Bacillota</taxon>
        <taxon>Bacilli</taxon>
        <taxon>Bacillales</taxon>
        <taxon>Paenibacillaceae</taxon>
        <taxon>Gordoniibacillus</taxon>
    </lineage>
</organism>
<feature type="domain" description="G5" evidence="3">
    <location>
        <begin position="371"/>
        <end position="451"/>
    </location>
</feature>
<dbReference type="Proteomes" id="UP000031967">
    <property type="component" value="Unassembled WGS sequence"/>
</dbReference>
<evidence type="ECO:0000313" key="5">
    <source>
        <dbReference type="Proteomes" id="UP000031967"/>
    </source>
</evidence>
<dbReference type="InterPro" id="IPR052913">
    <property type="entry name" value="Glycopeptide_resist_protein"/>
</dbReference>
<dbReference type="SMART" id="SM01208">
    <property type="entry name" value="G5"/>
    <property type="match status" value="1"/>
</dbReference>
<comment type="caution">
    <text evidence="4">The sequence shown here is derived from an EMBL/GenBank/DDBJ whole genome shotgun (WGS) entry which is preliminary data.</text>
</comment>
<evidence type="ECO:0000256" key="1">
    <source>
        <dbReference type="ARBA" id="ARBA00022729"/>
    </source>
</evidence>
<dbReference type="InterPro" id="IPR007391">
    <property type="entry name" value="Vancomycin_resist_VanW"/>
</dbReference>